<feature type="transmembrane region" description="Helical" evidence="5">
    <location>
        <begin position="21"/>
        <end position="41"/>
    </location>
</feature>
<evidence type="ECO:0000256" key="1">
    <source>
        <dbReference type="ARBA" id="ARBA00004141"/>
    </source>
</evidence>
<evidence type="ECO:0000256" key="3">
    <source>
        <dbReference type="ARBA" id="ARBA00022989"/>
    </source>
</evidence>
<proteinExistence type="inferred from homology"/>
<evidence type="ECO:0000256" key="2">
    <source>
        <dbReference type="ARBA" id="ARBA00022692"/>
    </source>
</evidence>
<keyword evidence="8" id="KW-1185">Reference proteome</keyword>
<dbReference type="GO" id="GO:0005886">
    <property type="term" value="C:plasma membrane"/>
    <property type="evidence" value="ECO:0007669"/>
    <property type="project" value="UniProtKB-SubCell"/>
</dbReference>
<feature type="transmembrane region" description="Helical" evidence="5">
    <location>
        <begin position="218"/>
        <end position="238"/>
    </location>
</feature>
<dbReference type="InterPro" id="IPR035906">
    <property type="entry name" value="MetI-like_sf"/>
</dbReference>
<dbReference type="OrthoDB" id="9774448at2"/>
<dbReference type="eggNOG" id="COG1175">
    <property type="taxonomic scope" value="Bacteria"/>
</dbReference>
<evidence type="ECO:0000256" key="4">
    <source>
        <dbReference type="ARBA" id="ARBA00023136"/>
    </source>
</evidence>
<dbReference type="STRING" id="521045.Kole_1221"/>
<comment type="subcellular location">
    <subcellularLocation>
        <location evidence="5">Cell membrane</location>
        <topology evidence="5">Multi-pass membrane protein</topology>
    </subcellularLocation>
    <subcellularLocation>
        <location evidence="1">Membrane</location>
        <topology evidence="1">Multi-pass membrane protein</topology>
    </subcellularLocation>
</comment>
<dbReference type="KEGG" id="kol:Kole_1221"/>
<evidence type="ECO:0000256" key="5">
    <source>
        <dbReference type="RuleBase" id="RU363032"/>
    </source>
</evidence>
<protein>
    <submittedName>
        <fullName evidence="7">Binding-protein-dependent transport systems inner membrane component</fullName>
    </submittedName>
</protein>
<evidence type="ECO:0000313" key="8">
    <source>
        <dbReference type="Proteomes" id="UP000002382"/>
    </source>
</evidence>
<feature type="domain" description="ABC transmembrane type-1" evidence="6">
    <location>
        <begin position="66"/>
        <end position="280"/>
    </location>
</feature>
<keyword evidence="3 5" id="KW-1133">Transmembrane helix</keyword>
<reference evidence="7 8" key="2">
    <citation type="journal article" date="2011" name="J. Bacteriol.">
        <title>Genome Sequence of Kosmotoga olearia Strain TBF 19.5.1, a Thermophilic Bacterium with a Wide Growth Temperature Range, Isolated from the Troll B Oil Platform in the North Sea.</title>
        <authorList>
            <person name="Swithers K.S."/>
            <person name="Dipippo J.L."/>
            <person name="Bruce D.C."/>
            <person name="Detter C."/>
            <person name="Tapia R."/>
            <person name="Han S."/>
            <person name="Goodwin L.A."/>
            <person name="Han J."/>
            <person name="Woyke T."/>
            <person name="Pitluck S."/>
            <person name="Pennacchio L."/>
            <person name="Nolan M."/>
            <person name="Mikhailova N."/>
            <person name="Land M.L."/>
            <person name="Nesbo C.L."/>
            <person name="Gogarten J.P."/>
            <person name="Noll K.M."/>
        </authorList>
    </citation>
    <scope>NUCLEOTIDE SEQUENCE [LARGE SCALE GENOMIC DNA]</scope>
    <source>
        <strain evidence="8">ATCC BAA-1733 / DSM 21960 / TBF 19.5.1</strain>
    </source>
</reference>
<feature type="transmembrane region" description="Helical" evidence="5">
    <location>
        <begin position="61"/>
        <end position="91"/>
    </location>
</feature>
<dbReference type="InterPro" id="IPR000515">
    <property type="entry name" value="MetI-like"/>
</dbReference>
<evidence type="ECO:0000259" key="6">
    <source>
        <dbReference type="PROSITE" id="PS50928"/>
    </source>
</evidence>
<evidence type="ECO:0000313" key="7">
    <source>
        <dbReference type="EMBL" id="ACR79918.1"/>
    </source>
</evidence>
<dbReference type="AlphaFoldDB" id="C5CJ02"/>
<dbReference type="RefSeq" id="WP_015868575.1">
    <property type="nucleotide sequence ID" value="NC_012785.1"/>
</dbReference>
<dbReference type="PROSITE" id="PS50928">
    <property type="entry name" value="ABC_TM1"/>
    <property type="match status" value="1"/>
</dbReference>
<dbReference type="GO" id="GO:0055085">
    <property type="term" value="P:transmembrane transport"/>
    <property type="evidence" value="ECO:0007669"/>
    <property type="project" value="InterPro"/>
</dbReference>
<dbReference type="Gene3D" id="1.10.3720.10">
    <property type="entry name" value="MetI-like"/>
    <property type="match status" value="1"/>
</dbReference>
<dbReference type="PANTHER" id="PTHR43759">
    <property type="entry name" value="TREHALOSE TRANSPORT SYSTEM PERMEASE PROTEIN SUGA"/>
    <property type="match status" value="1"/>
</dbReference>
<feature type="transmembrane region" description="Helical" evidence="5">
    <location>
        <begin position="157"/>
        <end position="180"/>
    </location>
</feature>
<dbReference type="PANTHER" id="PTHR43759:SF1">
    <property type="entry name" value="GLUCOSE IMPORT SYSTEM PERMEASE PROTEIN GLCT"/>
    <property type="match status" value="1"/>
</dbReference>
<feature type="transmembrane region" description="Helical" evidence="5">
    <location>
        <begin position="258"/>
        <end position="281"/>
    </location>
</feature>
<dbReference type="HOGENOM" id="CLU_016047_0_3_0"/>
<keyword evidence="5" id="KW-0813">Transport</keyword>
<accession>C5CJ02</accession>
<organism evidence="7 8">
    <name type="scientific">Kosmotoga olearia (strain ATCC BAA-1733 / DSM 21960 / TBF 19.5.1)</name>
    <dbReference type="NCBI Taxonomy" id="521045"/>
    <lineage>
        <taxon>Bacteria</taxon>
        <taxon>Thermotogati</taxon>
        <taxon>Thermotogota</taxon>
        <taxon>Thermotogae</taxon>
        <taxon>Kosmotogales</taxon>
        <taxon>Kosmotogaceae</taxon>
        <taxon>Kosmotoga</taxon>
    </lineage>
</organism>
<dbReference type="SUPFAM" id="SSF161098">
    <property type="entry name" value="MetI-like"/>
    <property type="match status" value="1"/>
</dbReference>
<comment type="similarity">
    <text evidence="5">Belongs to the binding-protein-dependent transport system permease family.</text>
</comment>
<gene>
    <name evidence="7" type="ordered locus">Kole_1221</name>
</gene>
<dbReference type="InterPro" id="IPR052730">
    <property type="entry name" value="Sugar_ABC_transporter"/>
</dbReference>
<keyword evidence="4 5" id="KW-0472">Membrane</keyword>
<dbReference type="Pfam" id="PF00528">
    <property type="entry name" value="BPD_transp_1"/>
    <property type="match status" value="1"/>
</dbReference>
<reference evidence="7 8" key="1">
    <citation type="submission" date="2009-06" db="EMBL/GenBank/DDBJ databases">
        <title>Complete sequence of Thermotogales bacterium TBF 19.5.1.</title>
        <authorList>
            <consortium name="US DOE Joint Genome Institute"/>
            <person name="Lucas S."/>
            <person name="Copeland A."/>
            <person name="Lapidus A."/>
            <person name="Glavina del Rio T."/>
            <person name="Tice H."/>
            <person name="Bruce D."/>
            <person name="Goodwin L."/>
            <person name="Pitluck S."/>
            <person name="Chertkov O."/>
            <person name="Brettin T."/>
            <person name="Detter J.C."/>
            <person name="Han C."/>
            <person name="Schmutz J."/>
            <person name="Larimer F."/>
            <person name="Land M."/>
            <person name="Hauser L."/>
            <person name="Kyrpides N."/>
            <person name="Ovchinnikova G."/>
            <person name="Noll K."/>
        </authorList>
    </citation>
    <scope>NUCLEOTIDE SEQUENCE [LARGE SCALE GENOMIC DNA]</scope>
    <source>
        <strain evidence="8">ATCC BAA-1733 / DSM 21960 / TBF 19.5.1</strain>
    </source>
</reference>
<dbReference type="CDD" id="cd06261">
    <property type="entry name" value="TM_PBP2"/>
    <property type="match status" value="1"/>
</dbReference>
<keyword evidence="2 5" id="KW-0812">Transmembrane</keyword>
<feature type="transmembrane region" description="Helical" evidence="5">
    <location>
        <begin position="98"/>
        <end position="120"/>
    </location>
</feature>
<name>C5CJ02_KOSOT</name>
<dbReference type="Proteomes" id="UP000002382">
    <property type="component" value="Chromosome"/>
</dbReference>
<sequence>MIITAVKFKRYIPYLLIAPTIIYYAIFWLRPVLTAVFYSFFEEGSNQLTLANYKTIFTDPYFLKALINTGIFVAISVTLEFIVALGLALLINKKFKGAGIFLSLALIPMALPATAVGAMWSSGFATYGWVNSLLYRLGLIAADGKIPFLAGNEFQSLMLIILIDAWQVIPFMMVILLAGLQGIPKESIEAGYVFGGNKPTVLKKITMPMLKPSIQTALILRIISAIQVWLIIVMIYGYRRIPVLLEEVVFYKEEIMGFYRIALAYSVIVAALVSVVAILYLKVSGAFKKEEA</sequence>
<dbReference type="EMBL" id="CP001634">
    <property type="protein sequence ID" value="ACR79918.1"/>
    <property type="molecule type" value="Genomic_DNA"/>
</dbReference>